<comment type="caution">
    <text evidence="2">The sequence shown here is derived from an EMBL/GenBank/DDBJ whole genome shotgun (WGS) entry which is preliminary data.</text>
</comment>
<proteinExistence type="predicted"/>
<sequence length="177" mass="20053">MLSCKISYFLLTIVTLCPFLTIIDGQVHTSNLTSSLPNVADSEHKPRLAKVDIQCGNNFKTFPMVKGWASCTNYGAWQYRCREDSCYVGRDKKALASKHLYFYECARLGIEELLPRILAVRYKAANVVGAIEIMDENGQEYSCRWVKPTDPGNVRVSCSYCEEHSFPSPIKPQRSEL</sequence>
<evidence type="ECO:0000313" key="2">
    <source>
        <dbReference type="EMBL" id="PLW15533.1"/>
    </source>
</evidence>
<feature type="signal peptide" evidence="1">
    <location>
        <begin position="1"/>
        <end position="25"/>
    </location>
</feature>
<keyword evidence="3" id="KW-1185">Reference proteome</keyword>
<reference evidence="2 3" key="1">
    <citation type="submission" date="2017-11" db="EMBL/GenBank/DDBJ databases">
        <title>De novo assembly and phasing of dikaryotic genomes from two isolates of Puccinia coronata f. sp. avenae, the causal agent of oat crown rust.</title>
        <authorList>
            <person name="Miller M.E."/>
            <person name="Zhang Y."/>
            <person name="Omidvar V."/>
            <person name="Sperschneider J."/>
            <person name="Schwessinger B."/>
            <person name="Raley C."/>
            <person name="Palmer J.M."/>
            <person name="Garnica D."/>
            <person name="Upadhyaya N."/>
            <person name="Rathjen J."/>
            <person name="Taylor J.M."/>
            <person name="Park R.F."/>
            <person name="Dodds P.N."/>
            <person name="Hirsch C.D."/>
            <person name="Kianian S.F."/>
            <person name="Figueroa M."/>
        </authorList>
    </citation>
    <scope>NUCLEOTIDE SEQUENCE [LARGE SCALE GENOMIC DNA]</scope>
    <source>
        <strain evidence="2">12NC29</strain>
    </source>
</reference>
<name>A0A2N5SQM6_9BASI</name>
<evidence type="ECO:0000256" key="1">
    <source>
        <dbReference type="SAM" id="SignalP"/>
    </source>
</evidence>
<protein>
    <recommendedName>
        <fullName evidence="4">Cyanovirin-N domain-containing protein</fullName>
    </recommendedName>
</protein>
<dbReference type="EMBL" id="PGCJ01000893">
    <property type="protein sequence ID" value="PLW15533.1"/>
    <property type="molecule type" value="Genomic_DNA"/>
</dbReference>
<accession>A0A2N5SQM6</accession>
<gene>
    <name evidence="2" type="ORF">PCANC_14529</name>
</gene>
<evidence type="ECO:0008006" key="4">
    <source>
        <dbReference type="Google" id="ProtNLM"/>
    </source>
</evidence>
<feature type="chain" id="PRO_5014911382" description="Cyanovirin-N domain-containing protein" evidence="1">
    <location>
        <begin position="26"/>
        <end position="177"/>
    </location>
</feature>
<dbReference type="AlphaFoldDB" id="A0A2N5SQM6"/>
<dbReference type="OrthoDB" id="2496241at2759"/>
<organism evidence="2 3">
    <name type="scientific">Puccinia coronata f. sp. avenae</name>
    <dbReference type="NCBI Taxonomy" id="200324"/>
    <lineage>
        <taxon>Eukaryota</taxon>
        <taxon>Fungi</taxon>
        <taxon>Dikarya</taxon>
        <taxon>Basidiomycota</taxon>
        <taxon>Pucciniomycotina</taxon>
        <taxon>Pucciniomycetes</taxon>
        <taxon>Pucciniales</taxon>
        <taxon>Pucciniaceae</taxon>
        <taxon>Puccinia</taxon>
    </lineage>
</organism>
<evidence type="ECO:0000313" key="3">
    <source>
        <dbReference type="Proteomes" id="UP000235388"/>
    </source>
</evidence>
<dbReference type="Proteomes" id="UP000235388">
    <property type="component" value="Unassembled WGS sequence"/>
</dbReference>
<keyword evidence="1" id="KW-0732">Signal</keyword>